<dbReference type="AlphaFoldDB" id="A0AAN6RLZ8"/>
<dbReference type="Pfam" id="PF03901">
    <property type="entry name" value="Glyco_transf_22"/>
    <property type="match status" value="2"/>
</dbReference>
<evidence type="ECO:0000256" key="1">
    <source>
        <dbReference type="ARBA" id="ARBA00004477"/>
    </source>
</evidence>
<evidence type="ECO:0000256" key="5">
    <source>
        <dbReference type="ARBA" id="ARBA00022676"/>
    </source>
</evidence>
<evidence type="ECO:0000256" key="7">
    <source>
        <dbReference type="ARBA" id="ARBA00022692"/>
    </source>
</evidence>
<keyword evidence="8 12" id="KW-0256">Endoplasmic reticulum</keyword>
<evidence type="ECO:0000256" key="9">
    <source>
        <dbReference type="ARBA" id="ARBA00022989"/>
    </source>
</evidence>
<comment type="similarity">
    <text evidence="3">Belongs to the glycosyltransferase 22 family. PIGB subfamily.</text>
</comment>
<dbReference type="EC" id="2.4.1.-" evidence="12"/>
<dbReference type="GO" id="GO:0006506">
    <property type="term" value="P:GPI anchor biosynthetic process"/>
    <property type="evidence" value="ECO:0007669"/>
    <property type="project" value="UniProtKB-KW"/>
</dbReference>
<evidence type="ECO:0000256" key="11">
    <source>
        <dbReference type="ARBA" id="ARBA00024708"/>
    </source>
</evidence>
<comment type="caution">
    <text evidence="14">The sequence shown here is derived from an EMBL/GenBank/DDBJ whole genome shotgun (WGS) entry which is preliminary data.</text>
</comment>
<dbReference type="PANTHER" id="PTHR22760:SF4">
    <property type="entry name" value="GPI MANNOSYLTRANSFERASE 3"/>
    <property type="match status" value="1"/>
</dbReference>
<dbReference type="PANTHER" id="PTHR22760">
    <property type="entry name" value="GLYCOSYLTRANSFERASE"/>
    <property type="match status" value="1"/>
</dbReference>
<comment type="subcellular location">
    <subcellularLocation>
        <location evidence="1 12">Endoplasmic reticulum membrane</location>
        <topology evidence="1 12">Multi-pass membrane protein</topology>
    </subcellularLocation>
</comment>
<evidence type="ECO:0000313" key="15">
    <source>
        <dbReference type="Proteomes" id="UP001280581"/>
    </source>
</evidence>
<dbReference type="EMBL" id="WVTA01000002">
    <property type="protein sequence ID" value="KAK3216021.1"/>
    <property type="molecule type" value="Genomic_DNA"/>
</dbReference>
<reference evidence="14 15" key="1">
    <citation type="submission" date="2021-02" db="EMBL/GenBank/DDBJ databases">
        <title>Genome assembly of Pseudopithomyces chartarum.</title>
        <authorList>
            <person name="Jauregui R."/>
            <person name="Singh J."/>
            <person name="Voisey C."/>
        </authorList>
    </citation>
    <scope>NUCLEOTIDE SEQUENCE [LARGE SCALE GENOMIC DNA]</scope>
    <source>
        <strain evidence="14 15">AGR01</strain>
    </source>
</reference>
<evidence type="ECO:0000313" key="14">
    <source>
        <dbReference type="EMBL" id="KAK3216021.1"/>
    </source>
</evidence>
<keyword evidence="4" id="KW-0337">GPI-anchor biosynthesis</keyword>
<evidence type="ECO:0000256" key="3">
    <source>
        <dbReference type="ARBA" id="ARBA00006065"/>
    </source>
</evidence>
<keyword evidence="7" id="KW-0812">Transmembrane</keyword>
<feature type="region of interest" description="Disordered" evidence="13">
    <location>
        <begin position="1"/>
        <end position="58"/>
    </location>
</feature>
<keyword evidence="9" id="KW-1133">Transmembrane helix</keyword>
<evidence type="ECO:0000256" key="13">
    <source>
        <dbReference type="SAM" id="MobiDB-lite"/>
    </source>
</evidence>
<gene>
    <name evidence="14" type="ORF">GRF29_8g1901314</name>
</gene>
<accession>A0AAN6RLZ8</accession>
<protein>
    <recommendedName>
        <fullName evidence="12">Mannosyltransferase</fullName>
        <ecNumber evidence="12">2.4.1.-</ecNumber>
    </recommendedName>
</protein>
<evidence type="ECO:0000256" key="12">
    <source>
        <dbReference type="RuleBase" id="RU363075"/>
    </source>
</evidence>
<feature type="compositionally biased region" description="Pro residues" evidence="13">
    <location>
        <begin position="36"/>
        <end position="48"/>
    </location>
</feature>
<dbReference type="GO" id="GO:0005789">
    <property type="term" value="C:endoplasmic reticulum membrane"/>
    <property type="evidence" value="ECO:0007669"/>
    <property type="project" value="UniProtKB-SubCell"/>
</dbReference>
<evidence type="ECO:0000256" key="8">
    <source>
        <dbReference type="ARBA" id="ARBA00022824"/>
    </source>
</evidence>
<evidence type="ECO:0000256" key="2">
    <source>
        <dbReference type="ARBA" id="ARBA00004687"/>
    </source>
</evidence>
<evidence type="ECO:0000256" key="10">
    <source>
        <dbReference type="ARBA" id="ARBA00023136"/>
    </source>
</evidence>
<feature type="compositionally biased region" description="Pro residues" evidence="13">
    <location>
        <begin position="200"/>
        <end position="209"/>
    </location>
</feature>
<proteinExistence type="inferred from homology"/>
<keyword evidence="6" id="KW-0808">Transferase</keyword>
<keyword evidence="10" id="KW-0472">Membrane</keyword>
<feature type="region of interest" description="Disordered" evidence="13">
    <location>
        <begin position="194"/>
        <end position="229"/>
    </location>
</feature>
<keyword evidence="5 12" id="KW-0328">Glycosyltransferase</keyword>
<dbReference type="GO" id="GO:0000026">
    <property type="term" value="F:alpha-1,2-mannosyltransferase activity"/>
    <property type="evidence" value="ECO:0007669"/>
    <property type="project" value="TreeGrafter"/>
</dbReference>
<dbReference type="InterPro" id="IPR005599">
    <property type="entry name" value="GPI_mannosylTrfase"/>
</dbReference>
<comment type="function">
    <text evidence="11">Mannosyltransferase involved in glycosylphosphatidylinositol-anchor biosynthesis. Transfers the third mannose to Man2-GlcN-acyl-PI during GPI precursor assembly.</text>
</comment>
<evidence type="ECO:0000256" key="6">
    <source>
        <dbReference type="ARBA" id="ARBA00022679"/>
    </source>
</evidence>
<comment type="pathway">
    <text evidence="2">Glycolipid biosynthesis; glycosylphosphatidylinositol-anchor biosynthesis.</text>
</comment>
<sequence length="759" mass="84249">MPSSNRKAAAAVPPPDPVPTVHHHAASRSPRIPAVLPTPPPPPPPPLNSNPTSDRNECSLPTIHAEPVVADLFTNTAVRVAHRNSTTALRQAAPIHSNTIQSCPIIQSDTGRRHASPRLAISSGPDHARVRDTNLQHAPYIVKYPNALDYDFISVTLARPSPPLQVSCLEHWPRPVQSCPAALACRVPAPPALCNSPSSPSAPNPPPRPLDCSMSVRDSHTATTSARPGPLTGYRDSTLSLFALLLAFRIVNALTLRTFFQPDEFFQSLEPAWQLAFGPNAHACITWEWAAQLRSSLHPALFAAIYRLAAELADRCGLTPSARADLLLAAPKLTQAVFAALLDCYTWKLAERAYGRASRTAFTTVRSPLVRIIKERINLPGNGSARPGPCPTVWRRPLQLSPSITGLGTGRGHHHIEALFVEIRTVTGPLAKTFQSPSPMDLPPLRFLYFNIVESLAVFYGTNRLDYYLTEGLPLLLTTALPFAAIGLGQTLRRSTMPPSEPAHELGSRFILSRLAWTSLTVTCFLSLIAHKEVRFLYPVLPFLHILAAHPLSTFFHSLASLPRRVLLTAILTLNLLLAAYASLVHQRGVVDVLSYLRQHHEAKLTTQLRLNTTVAFLMPCHSTPWRSHLVHPSLHAWALTCEPPINIPLPDRPAYLDEADQFYLHPGPAGWLDEHMESVRTVRAGGSRSAWHWGRVDPEVKRQGRRPWPQQLVFFAQLEPVMKEYLEGSRYKECWRGFNSQWHDDWRRRGDVVVWCQE</sequence>
<evidence type="ECO:0000256" key="4">
    <source>
        <dbReference type="ARBA" id="ARBA00022502"/>
    </source>
</evidence>
<keyword evidence="15" id="KW-1185">Reference proteome</keyword>
<organism evidence="14 15">
    <name type="scientific">Pseudopithomyces chartarum</name>
    <dbReference type="NCBI Taxonomy" id="1892770"/>
    <lineage>
        <taxon>Eukaryota</taxon>
        <taxon>Fungi</taxon>
        <taxon>Dikarya</taxon>
        <taxon>Ascomycota</taxon>
        <taxon>Pezizomycotina</taxon>
        <taxon>Dothideomycetes</taxon>
        <taxon>Pleosporomycetidae</taxon>
        <taxon>Pleosporales</taxon>
        <taxon>Massarineae</taxon>
        <taxon>Didymosphaeriaceae</taxon>
        <taxon>Pseudopithomyces</taxon>
    </lineage>
</organism>
<dbReference type="Proteomes" id="UP001280581">
    <property type="component" value="Unassembled WGS sequence"/>
</dbReference>
<name>A0AAN6RLZ8_9PLEO</name>